<gene>
    <name evidence="1" type="ORF">MPRM_09880</name>
</gene>
<accession>A0A7I7YQZ9</accession>
<reference evidence="1 2" key="1">
    <citation type="journal article" date="2019" name="Emerg. Microbes Infect.">
        <title>Comprehensive subspecies identification of 175 nontuberculous mycobacteria species based on 7547 genomic profiles.</title>
        <authorList>
            <person name="Matsumoto Y."/>
            <person name="Kinjo T."/>
            <person name="Motooka D."/>
            <person name="Nabeya D."/>
            <person name="Jung N."/>
            <person name="Uechi K."/>
            <person name="Horii T."/>
            <person name="Iida T."/>
            <person name="Fujita J."/>
            <person name="Nakamura S."/>
        </authorList>
    </citation>
    <scope>NUCLEOTIDE SEQUENCE [LARGE SCALE GENOMIC DNA]</scope>
    <source>
        <strain evidence="1 2">JCM 14742</strain>
    </source>
</reference>
<dbReference type="EMBL" id="AP022614">
    <property type="protein sequence ID" value="BBZ43707.1"/>
    <property type="molecule type" value="Genomic_DNA"/>
</dbReference>
<evidence type="ECO:0000313" key="1">
    <source>
        <dbReference type="EMBL" id="BBZ43707.1"/>
    </source>
</evidence>
<evidence type="ECO:0000313" key="2">
    <source>
        <dbReference type="Proteomes" id="UP000467105"/>
    </source>
</evidence>
<name>A0A7I7YQZ9_9MYCO</name>
<organism evidence="1 2">
    <name type="scientific">Mycobacterium parmense</name>
    <dbReference type="NCBI Taxonomy" id="185642"/>
    <lineage>
        <taxon>Bacteria</taxon>
        <taxon>Bacillati</taxon>
        <taxon>Actinomycetota</taxon>
        <taxon>Actinomycetes</taxon>
        <taxon>Mycobacteriales</taxon>
        <taxon>Mycobacteriaceae</taxon>
        <taxon>Mycobacterium</taxon>
        <taxon>Mycobacterium simiae complex</taxon>
    </lineage>
</organism>
<dbReference type="Proteomes" id="UP000467105">
    <property type="component" value="Chromosome"/>
</dbReference>
<sequence>MRADIYDDDGMTDIDALSQHYRGQPYPRRDRARVSALIEIDRVHGGGACKNNDQA</sequence>
<dbReference type="AlphaFoldDB" id="A0A7I7YQZ9"/>
<keyword evidence="2" id="KW-1185">Reference proteome</keyword>
<proteinExistence type="predicted"/>
<protein>
    <submittedName>
        <fullName evidence="1">Uncharacterized protein</fullName>
    </submittedName>
</protein>